<comment type="caution">
    <text evidence="1">The sequence shown here is derived from an EMBL/GenBank/DDBJ whole genome shotgun (WGS) entry which is preliminary data.</text>
</comment>
<protein>
    <submittedName>
        <fullName evidence="1">Uncharacterized protein</fullName>
    </submittedName>
</protein>
<organism evidence="1 2">
    <name type="scientific">Caerostris extrusa</name>
    <name type="common">Bark spider</name>
    <name type="synonym">Caerostris bankana</name>
    <dbReference type="NCBI Taxonomy" id="172846"/>
    <lineage>
        <taxon>Eukaryota</taxon>
        <taxon>Metazoa</taxon>
        <taxon>Ecdysozoa</taxon>
        <taxon>Arthropoda</taxon>
        <taxon>Chelicerata</taxon>
        <taxon>Arachnida</taxon>
        <taxon>Araneae</taxon>
        <taxon>Araneomorphae</taxon>
        <taxon>Entelegynae</taxon>
        <taxon>Araneoidea</taxon>
        <taxon>Araneidae</taxon>
        <taxon>Caerostris</taxon>
    </lineage>
</organism>
<dbReference type="Proteomes" id="UP001054945">
    <property type="component" value="Unassembled WGS sequence"/>
</dbReference>
<evidence type="ECO:0000313" key="1">
    <source>
        <dbReference type="EMBL" id="GIY49302.1"/>
    </source>
</evidence>
<name>A0AAV4TWQ3_CAEEX</name>
<evidence type="ECO:0000313" key="2">
    <source>
        <dbReference type="Proteomes" id="UP001054945"/>
    </source>
</evidence>
<dbReference type="AlphaFoldDB" id="A0AAV4TWQ3"/>
<dbReference type="EMBL" id="BPLR01011818">
    <property type="protein sequence ID" value="GIY49302.1"/>
    <property type="molecule type" value="Genomic_DNA"/>
</dbReference>
<gene>
    <name evidence="1" type="ORF">CEXT_604201</name>
</gene>
<sequence length="112" mass="12814">MISIYDIGVVGMLVQTDSGPVPVEILATLCNPTTILLTVNVTDQTYGWDKCLTSWWMCNRAKLPFQGKYTLEEARVEIHRRYALKEQGIGLWVAVKRDIHKIFEFVDCPLLK</sequence>
<proteinExistence type="predicted"/>
<keyword evidence="2" id="KW-1185">Reference proteome</keyword>
<accession>A0AAV4TWQ3</accession>
<reference evidence="1 2" key="1">
    <citation type="submission" date="2021-06" db="EMBL/GenBank/DDBJ databases">
        <title>Caerostris extrusa draft genome.</title>
        <authorList>
            <person name="Kono N."/>
            <person name="Arakawa K."/>
        </authorList>
    </citation>
    <scope>NUCLEOTIDE SEQUENCE [LARGE SCALE GENOMIC DNA]</scope>
</reference>